<evidence type="ECO:0000313" key="3">
    <source>
        <dbReference type="Proteomes" id="UP000326396"/>
    </source>
</evidence>
<feature type="region of interest" description="Disordered" evidence="1">
    <location>
        <begin position="1"/>
        <end position="23"/>
    </location>
</feature>
<organism evidence="2 3">
    <name type="scientific">Mikania micrantha</name>
    <name type="common">bitter vine</name>
    <dbReference type="NCBI Taxonomy" id="192012"/>
    <lineage>
        <taxon>Eukaryota</taxon>
        <taxon>Viridiplantae</taxon>
        <taxon>Streptophyta</taxon>
        <taxon>Embryophyta</taxon>
        <taxon>Tracheophyta</taxon>
        <taxon>Spermatophyta</taxon>
        <taxon>Magnoliopsida</taxon>
        <taxon>eudicotyledons</taxon>
        <taxon>Gunneridae</taxon>
        <taxon>Pentapetalae</taxon>
        <taxon>asterids</taxon>
        <taxon>campanulids</taxon>
        <taxon>Asterales</taxon>
        <taxon>Asteraceae</taxon>
        <taxon>Asteroideae</taxon>
        <taxon>Heliantheae alliance</taxon>
        <taxon>Eupatorieae</taxon>
        <taxon>Mikania</taxon>
    </lineage>
</organism>
<protein>
    <submittedName>
        <fullName evidence="2">Uncharacterized protein</fullName>
    </submittedName>
</protein>
<dbReference type="OrthoDB" id="777328at2759"/>
<dbReference type="PANTHER" id="PTHR36310">
    <property type="entry name" value="CYCLIN-DEPENDENT PROTEIN KINASE INHIBITOR SMR11"/>
    <property type="match status" value="1"/>
</dbReference>
<accession>A0A5N6LHX9</accession>
<gene>
    <name evidence="2" type="ORF">E3N88_42392</name>
</gene>
<dbReference type="Proteomes" id="UP000326396">
    <property type="component" value="Unassembled WGS sequence"/>
</dbReference>
<dbReference type="AlphaFoldDB" id="A0A5N6LHX9"/>
<reference evidence="2 3" key="1">
    <citation type="submission" date="2019-05" db="EMBL/GenBank/DDBJ databases">
        <title>Mikania micrantha, genome provides insights into the molecular mechanism of rapid growth.</title>
        <authorList>
            <person name="Liu B."/>
        </authorList>
    </citation>
    <scope>NUCLEOTIDE SEQUENCE [LARGE SCALE GENOMIC DNA]</scope>
    <source>
        <strain evidence="2">NLD-2019</strain>
        <tissue evidence="2">Leaf</tissue>
    </source>
</reference>
<dbReference type="InterPro" id="IPR038971">
    <property type="entry name" value="SMR11/SMR16"/>
</dbReference>
<dbReference type="PANTHER" id="PTHR36310:SF1">
    <property type="entry name" value="CYCLIN-DEPENDENT PROTEIN KINASE INHIBITOR SMR11"/>
    <property type="match status" value="1"/>
</dbReference>
<evidence type="ECO:0000313" key="2">
    <source>
        <dbReference type="EMBL" id="KAD1722739.1"/>
    </source>
</evidence>
<proteinExistence type="predicted"/>
<sequence>MDQMEGIENTSIEPIKKPDKNTTLMESKNSMIPITPYLTKENVNFTSRVKLNEDDDDPSTPMEDVLDSHKLVTDSSQMNHPGSSVARKLDFRSNECVLENDVGNGSLTETVFESVLEAIIYEHAEDILAKILDPDSSHDVLRTPPVAQVTGLTKTCPGAPLKQKEVRNLKIVNMSLCRKLDFDSYA</sequence>
<name>A0A5N6LHX9_9ASTR</name>
<dbReference type="EMBL" id="SZYD01000547">
    <property type="protein sequence ID" value="KAD1722739.1"/>
    <property type="molecule type" value="Genomic_DNA"/>
</dbReference>
<evidence type="ECO:0000256" key="1">
    <source>
        <dbReference type="SAM" id="MobiDB-lite"/>
    </source>
</evidence>
<keyword evidence="3" id="KW-1185">Reference proteome</keyword>
<comment type="caution">
    <text evidence="2">The sequence shown here is derived from an EMBL/GenBank/DDBJ whole genome shotgun (WGS) entry which is preliminary data.</text>
</comment>